<dbReference type="InterPro" id="IPR017147">
    <property type="entry name" value="Tricalbin"/>
</dbReference>
<dbReference type="InterPro" id="IPR037762">
    <property type="entry name" value="C2C_Tricalbin"/>
</dbReference>
<dbReference type="GO" id="GO:0008289">
    <property type="term" value="F:lipid binding"/>
    <property type="evidence" value="ECO:0007669"/>
    <property type="project" value="UniProtKB-KW"/>
</dbReference>
<evidence type="ECO:0000256" key="8">
    <source>
        <dbReference type="ARBA" id="ARBA00023136"/>
    </source>
</evidence>
<dbReference type="GO" id="GO:0016020">
    <property type="term" value="C:membrane"/>
    <property type="evidence" value="ECO:0007669"/>
    <property type="project" value="UniProtKB-SubCell"/>
</dbReference>
<feature type="domain" description="C2" evidence="10">
    <location>
        <begin position="800"/>
        <end position="931"/>
    </location>
</feature>
<name>A0A4T0FQH4_9BASI</name>
<organism evidence="12 13">
    <name type="scientific">Wallemia hederae</name>
    <dbReference type="NCBI Taxonomy" id="1540922"/>
    <lineage>
        <taxon>Eukaryota</taxon>
        <taxon>Fungi</taxon>
        <taxon>Dikarya</taxon>
        <taxon>Basidiomycota</taxon>
        <taxon>Wallemiomycotina</taxon>
        <taxon>Wallemiomycetes</taxon>
        <taxon>Wallemiales</taxon>
        <taxon>Wallemiaceae</taxon>
        <taxon>Wallemia</taxon>
    </lineage>
</organism>
<dbReference type="Gene3D" id="3.30.360.10">
    <property type="entry name" value="Dihydrodipicolinate Reductase, domain 2"/>
    <property type="match status" value="1"/>
</dbReference>
<dbReference type="OrthoDB" id="1029639at2759"/>
<keyword evidence="13" id="KW-1185">Reference proteome</keyword>
<dbReference type="SMART" id="SM00239">
    <property type="entry name" value="C2"/>
    <property type="match status" value="5"/>
</dbReference>
<evidence type="ECO:0000256" key="7">
    <source>
        <dbReference type="ARBA" id="ARBA00023121"/>
    </source>
</evidence>
<dbReference type="PANTHER" id="PTHR46980:SF2">
    <property type="entry name" value="TRICALBIN-1-RELATED"/>
    <property type="match status" value="1"/>
</dbReference>
<feature type="compositionally biased region" description="Basic and acidic residues" evidence="9">
    <location>
        <begin position="922"/>
        <end position="933"/>
    </location>
</feature>
<evidence type="ECO:0000256" key="5">
    <source>
        <dbReference type="ARBA" id="ARBA00022989"/>
    </source>
</evidence>
<dbReference type="InterPro" id="IPR000008">
    <property type="entry name" value="C2_dom"/>
</dbReference>
<dbReference type="GO" id="GO:0071944">
    <property type="term" value="C:cell periphery"/>
    <property type="evidence" value="ECO:0007669"/>
    <property type="project" value="UniProtKB-ARBA"/>
</dbReference>
<feature type="domain" description="SMP-LTD" evidence="11">
    <location>
        <begin position="332"/>
        <end position="537"/>
    </location>
</feature>
<feature type="region of interest" description="Disordered" evidence="9">
    <location>
        <begin position="1"/>
        <end position="156"/>
    </location>
</feature>
<dbReference type="Pfam" id="PF25669">
    <property type="entry name" value="SMP_MUG190-like"/>
    <property type="match status" value="2"/>
</dbReference>
<feature type="region of interest" description="Disordered" evidence="9">
    <location>
        <begin position="976"/>
        <end position="1026"/>
    </location>
</feature>
<dbReference type="InterPro" id="IPR056910">
    <property type="entry name" value="TCB1-3_C2"/>
</dbReference>
<dbReference type="PROSITE" id="PS50004">
    <property type="entry name" value="C2"/>
    <property type="match status" value="5"/>
</dbReference>
<feature type="domain" description="C2" evidence="10">
    <location>
        <begin position="1148"/>
        <end position="1266"/>
    </location>
</feature>
<evidence type="ECO:0000256" key="6">
    <source>
        <dbReference type="ARBA" id="ARBA00023055"/>
    </source>
</evidence>
<evidence type="ECO:0000313" key="12">
    <source>
        <dbReference type="EMBL" id="TIA90698.1"/>
    </source>
</evidence>
<reference evidence="12 13" key="1">
    <citation type="submission" date="2019-03" db="EMBL/GenBank/DDBJ databases">
        <title>Sequencing 23 genomes of Wallemia ichthyophaga.</title>
        <authorList>
            <person name="Gostincar C."/>
        </authorList>
    </citation>
    <scope>NUCLEOTIDE SEQUENCE [LARGE SCALE GENOMIC DNA]</scope>
    <source>
        <strain evidence="12 13">EXF-5753</strain>
    </source>
</reference>
<feature type="compositionally biased region" description="Basic and acidic residues" evidence="9">
    <location>
        <begin position="115"/>
        <end position="131"/>
    </location>
</feature>
<feature type="domain" description="C2" evidence="10">
    <location>
        <begin position="1376"/>
        <end position="1493"/>
    </location>
</feature>
<evidence type="ECO:0000256" key="2">
    <source>
        <dbReference type="ARBA" id="ARBA00022448"/>
    </source>
</evidence>
<dbReference type="InterPro" id="IPR035892">
    <property type="entry name" value="C2_domain_sf"/>
</dbReference>
<keyword evidence="3" id="KW-0812">Transmembrane</keyword>
<feature type="compositionally biased region" description="Polar residues" evidence="9">
    <location>
        <begin position="1511"/>
        <end position="1524"/>
    </location>
</feature>
<comment type="caution">
    <text evidence="12">The sequence shown here is derived from an EMBL/GenBank/DDBJ whole genome shotgun (WGS) entry which is preliminary data.</text>
</comment>
<dbReference type="GO" id="GO:0006869">
    <property type="term" value="P:lipid transport"/>
    <property type="evidence" value="ECO:0007669"/>
    <property type="project" value="UniProtKB-KW"/>
</dbReference>
<protein>
    <recommendedName>
        <fullName evidence="14">Tricalbin</fullName>
    </recommendedName>
</protein>
<feature type="region of interest" description="Disordered" evidence="9">
    <location>
        <begin position="922"/>
        <end position="951"/>
    </location>
</feature>
<dbReference type="Gene3D" id="2.60.40.150">
    <property type="entry name" value="C2 domain"/>
    <property type="match status" value="5"/>
</dbReference>
<evidence type="ECO:0000259" key="10">
    <source>
        <dbReference type="PROSITE" id="PS50004"/>
    </source>
</evidence>
<dbReference type="EMBL" id="SPNW01000017">
    <property type="protein sequence ID" value="TIA90698.1"/>
    <property type="molecule type" value="Genomic_DNA"/>
</dbReference>
<accession>A0A4T0FQH4</accession>
<keyword evidence="8" id="KW-0472">Membrane</keyword>
<evidence type="ECO:0000256" key="9">
    <source>
        <dbReference type="SAM" id="MobiDB-lite"/>
    </source>
</evidence>
<dbReference type="CDD" id="cd04044">
    <property type="entry name" value="C2A_Tricalbin-like"/>
    <property type="match status" value="1"/>
</dbReference>
<dbReference type="InterPro" id="IPR037756">
    <property type="entry name" value="C2D_Tricalbin"/>
</dbReference>
<evidence type="ECO:0000313" key="13">
    <source>
        <dbReference type="Proteomes" id="UP000310189"/>
    </source>
</evidence>
<feature type="compositionally biased region" description="Low complexity" evidence="9">
    <location>
        <begin position="1538"/>
        <end position="1551"/>
    </location>
</feature>
<dbReference type="Pfam" id="PF00168">
    <property type="entry name" value="C2"/>
    <property type="match status" value="5"/>
</dbReference>
<evidence type="ECO:0000256" key="4">
    <source>
        <dbReference type="ARBA" id="ARBA00022737"/>
    </source>
</evidence>
<dbReference type="InterPro" id="IPR037761">
    <property type="entry name" value="C2A_Tricalbin"/>
</dbReference>
<keyword evidence="6" id="KW-0445">Lipid transport</keyword>
<proteinExistence type="predicted"/>
<keyword evidence="7" id="KW-0446">Lipid-binding</keyword>
<feature type="compositionally biased region" description="Basic and acidic residues" evidence="9">
    <location>
        <begin position="83"/>
        <end position="103"/>
    </location>
</feature>
<dbReference type="SUPFAM" id="SSF49562">
    <property type="entry name" value="C2 domain (Calcium/lipid-binding domain, CaLB)"/>
    <property type="match status" value="5"/>
</dbReference>
<dbReference type="InterPro" id="IPR052455">
    <property type="entry name" value="Tricalbin_domain"/>
</dbReference>
<dbReference type="Proteomes" id="UP000310189">
    <property type="component" value="Unassembled WGS sequence"/>
</dbReference>
<keyword evidence="4" id="KW-0677">Repeat</keyword>
<dbReference type="CDD" id="cd00030">
    <property type="entry name" value="C2"/>
    <property type="match status" value="1"/>
</dbReference>
<dbReference type="Pfam" id="PF24920">
    <property type="entry name" value="C2_TCB1"/>
    <property type="match status" value="1"/>
</dbReference>
<dbReference type="GO" id="GO:0061817">
    <property type="term" value="P:endoplasmic reticulum-plasma membrane tethering"/>
    <property type="evidence" value="ECO:0007669"/>
    <property type="project" value="InterPro"/>
</dbReference>
<gene>
    <name evidence="12" type="ORF">E3P99_01425</name>
</gene>
<feature type="compositionally biased region" description="Acidic residues" evidence="9">
    <location>
        <begin position="1004"/>
        <end position="1026"/>
    </location>
</feature>
<dbReference type="CDD" id="cd04040">
    <property type="entry name" value="C2D_Tricalbin-like"/>
    <property type="match status" value="1"/>
</dbReference>
<dbReference type="PANTHER" id="PTHR46980">
    <property type="entry name" value="TRICALBIN-1-RELATED"/>
    <property type="match status" value="1"/>
</dbReference>
<dbReference type="PIRSF" id="PIRSF037232">
    <property type="entry name" value="Tricalbin"/>
    <property type="match status" value="1"/>
</dbReference>
<evidence type="ECO:0000256" key="3">
    <source>
        <dbReference type="ARBA" id="ARBA00022692"/>
    </source>
</evidence>
<dbReference type="PROSITE" id="PS51847">
    <property type="entry name" value="SMP"/>
    <property type="match status" value="1"/>
</dbReference>
<dbReference type="CDD" id="cd21678">
    <property type="entry name" value="SMP_TCB"/>
    <property type="match status" value="1"/>
</dbReference>
<feature type="region of interest" description="Disordered" evidence="9">
    <location>
        <begin position="1511"/>
        <end position="1566"/>
    </location>
</feature>
<feature type="domain" description="C2" evidence="10">
    <location>
        <begin position="528"/>
        <end position="652"/>
    </location>
</feature>
<dbReference type="InterPro" id="IPR031468">
    <property type="entry name" value="SMP_LBD"/>
</dbReference>
<dbReference type="CDD" id="cd04045">
    <property type="entry name" value="C2C_Tricalbin-like"/>
    <property type="match status" value="1"/>
</dbReference>
<feature type="domain" description="C2" evidence="10">
    <location>
        <begin position="676"/>
        <end position="795"/>
    </location>
</feature>
<feature type="region of interest" description="Disordered" evidence="9">
    <location>
        <begin position="1365"/>
        <end position="1390"/>
    </location>
</feature>
<evidence type="ECO:0000259" key="11">
    <source>
        <dbReference type="PROSITE" id="PS51847"/>
    </source>
</evidence>
<evidence type="ECO:0000256" key="1">
    <source>
        <dbReference type="ARBA" id="ARBA00004370"/>
    </source>
</evidence>
<sequence length="1566" mass="173728">MSTPEAPQPRRSASLFRRRSRSSSIASSKAPPPEIQTQDLPPVPPVPNSANSSNEKADKAKKKFGPIPVPRFGISRSSSKADANNDRVNKDDVKEGFEKDAKHAPVHSFDPNESTADKQAELRMDQSKGNEDGVEGDNLPKPAPEPPKKDNKGTCLATTTTHSIPYQCIDISAASKVPAVQQKSTPQQTAKRDGEEAFKSGPIYAIEDIPGYFAKSTDDPPSSSLPKWYMRGKEIPDSLGAQAVELNDVEDDDGSSSLLPEKFYGQWFHNAAVVLASSLLTYTLAYFDFGMGPQAVVAAAAVTYYNISISKVDHEVREAISRQLMKPPLESESESADWVNNFLMNFWEHLEPYICEQVITNVEPMIAERKPGFIKSVRLSHLTLGSKAPRILSVRTWPSTADNIITMDWKVSFTPANLGALGEGQTEGVVNPKIIAQVVLGSGKYTVSLPIVLKEFSFTGNMRVKLTLINDFPHIKLVDLTFIERPEFDYIAKPIGGDNFGLDVNYIPGLTTFIREQVYDVMQPMMFDPNVFTLNLQEILAGGALDSACGVLVLTVRQARGLRSTKVGGGAPDPYATIRLGNSKTINDKTKTHQSTNNPFWMETKYLLVNSLNDQLVLNVYDYNEVRKDSDIGLATFNLQSLTDDPVQENIITKLFNNGKERGDIRFDLNYYPVMEPPKEGESLEAVPDLPTGVVRLYVHEAKDLDTSKSKVGRINPAASVYVKGKQVQQTNMVRGTKSPFWDSHSEFLATNKDKTKLQVKVYHAHNFKASIPLAAVNVNLSDLLDADPKEGKWVNFGRGPGKVRLSASFKSVAMDDALDGAGQYTPPLGLLRVFCKRANDLKNVEAAFGGKSDPYIKAILGGKVHGRTNVIDNNLNPVWNEYLYIPVHSLRDIVYLEAVDYQNLTKDRPLGHTTLRARDIIKPNEDEEEKKNKPYIPTGLNRRTSPMKLDKGGYKGELEFEADFIPAWKIKGSTFETEEEKQREEEQKKEEEEEKQKAKAENDENDKEDSSAEEEEESAGLELNEDELLQRESGILVVNCESGDIAQKNTRLEFLLDDAIWPTFSTEKARAKKANWKYIGEGLVRELSFSQLRIRLNTGEQDENDQVYAETSMDVREFLYRTLNKEAEITLSDDEGHNESKVKLSSRYIPVDIELSLRESVNNQGNLRVEVHDAKGLASADRNGKSDPYAVFLLEGDRVYKTETKKKTLHPSWEEFFEVEIPNRVDGNFNIEVYDWDRMSAADLLGKAKVDLTAFEPLESTEFTYDLKDGESGDQGEIRVSFVFKPSFIVKTRSRTSTFSNAGRALTQVGGIGIGAGKGVVHGAGHIGKGAISGAGFIGTNVGDVAAKAGGLFGFGKKKSPSIGGDEGFADDAAQPREVATEAQQDKPASRVEVGNLDVTVVRAWDLKGEGHHEQPKPRPVLRMGRYKVEGKAISKTTEPTFDESFLLHTKPEKPSFSIEIVDKHLFGDRQIGYNNIMIGHYIHPEKNETSAEFDVELLGGNGYVTLKLQWSPSEGRPSTSSMRNDKSRDSVEPDDSQSISPSMKPSKSSRFASFSRNSIHKERD</sequence>
<comment type="subcellular location">
    <subcellularLocation>
        <location evidence="1">Membrane</location>
    </subcellularLocation>
</comment>
<feature type="compositionally biased region" description="Basic and acidic residues" evidence="9">
    <location>
        <begin position="981"/>
        <end position="1003"/>
    </location>
</feature>
<keyword evidence="5" id="KW-1133">Transmembrane helix</keyword>
<evidence type="ECO:0008006" key="14">
    <source>
        <dbReference type="Google" id="ProtNLM"/>
    </source>
</evidence>
<keyword evidence="2" id="KW-0813">Transport</keyword>